<dbReference type="EMBL" id="JAYWIO010000001">
    <property type="protein sequence ID" value="KAK7287273.1"/>
    <property type="molecule type" value="Genomic_DNA"/>
</dbReference>
<keyword evidence="4 5" id="KW-0287">Flowering</keyword>
<evidence type="ECO:0000313" key="9">
    <source>
        <dbReference type="Proteomes" id="UP001372338"/>
    </source>
</evidence>
<feature type="coiled-coil region" evidence="6">
    <location>
        <begin position="64"/>
        <end position="127"/>
    </location>
</feature>
<sequence>MDSVRESTISFFNMEDTDSVATLMDSTTSKIQQLQKAFAELESYRSVTLNLKWKELEEHFHGLEKSLKRRFHELEDQEKEFENKTVKAREILKKREAAVFAKEQASLQRLQEKRDAAVFAIVNAREKHRKVSSNGLAVVLDGVHGTPGVEEKPVDIVSVAAEGNLEDVKTSPGSENVVSMSYPELLKLCKEMDAEGLHKFISDNRKNLAAVREEVQLALRAAPNAARLVLDSLEGFYSMEVPNQDVKKDANLLGLRRTCIMLMECLSVMLSNSDSVSDLISEDIKDKAKAVAEEWKPRLDVLDIDASNGNSLEAHAFLQLIASFGIVSDFNEEELSRLIPMVSRRRQTADLCRSLGLSEKMPGVVEILVNSGRQIDAVNLAFAFDLTEQFSPVPLLKSYLSDARKASSPVKSVNSSPTAQIEVNERELIALKVVIKCIEEHKLDEQYPLDPLQKRVVQLEKAKADKKRETEATKPQPKRPRANGVGYSPRVTNIPSDKTYARAADRYSQQFVYDRPYMYAAPTENHCPPLLGSATYNFSPSHANYFGNGYQYQATYLH</sequence>
<feature type="region of interest" description="Disordered" evidence="7">
    <location>
        <begin position="461"/>
        <end position="494"/>
    </location>
</feature>
<name>A0AAN9IVS4_CROPI</name>
<dbReference type="GO" id="GO:0009908">
    <property type="term" value="P:flower development"/>
    <property type="evidence" value="ECO:0007669"/>
    <property type="project" value="UniProtKB-KW"/>
</dbReference>
<reference evidence="8 9" key="1">
    <citation type="submission" date="2024-01" db="EMBL/GenBank/DDBJ databases">
        <title>The genomes of 5 underutilized Papilionoideae crops provide insights into root nodulation and disease resistanc.</title>
        <authorList>
            <person name="Yuan L."/>
        </authorList>
    </citation>
    <scope>NUCLEOTIDE SEQUENCE [LARGE SCALE GENOMIC DNA]</scope>
    <source>
        <strain evidence="8">ZHUSHIDOU_FW_LH</strain>
        <tissue evidence="8">Leaf</tissue>
    </source>
</reference>
<organism evidence="8 9">
    <name type="scientific">Crotalaria pallida</name>
    <name type="common">Smooth rattlebox</name>
    <name type="synonym">Crotalaria striata</name>
    <dbReference type="NCBI Taxonomy" id="3830"/>
    <lineage>
        <taxon>Eukaryota</taxon>
        <taxon>Viridiplantae</taxon>
        <taxon>Streptophyta</taxon>
        <taxon>Embryophyta</taxon>
        <taxon>Tracheophyta</taxon>
        <taxon>Spermatophyta</taxon>
        <taxon>Magnoliopsida</taxon>
        <taxon>eudicotyledons</taxon>
        <taxon>Gunneridae</taxon>
        <taxon>Pentapetalae</taxon>
        <taxon>rosids</taxon>
        <taxon>fabids</taxon>
        <taxon>Fabales</taxon>
        <taxon>Fabaceae</taxon>
        <taxon>Papilionoideae</taxon>
        <taxon>50 kb inversion clade</taxon>
        <taxon>genistoids sensu lato</taxon>
        <taxon>core genistoids</taxon>
        <taxon>Crotalarieae</taxon>
        <taxon>Crotalaria</taxon>
    </lineage>
</organism>
<dbReference type="GO" id="GO:0030154">
    <property type="term" value="P:cell differentiation"/>
    <property type="evidence" value="ECO:0007669"/>
    <property type="project" value="UniProtKB-KW"/>
</dbReference>
<accession>A0AAN9IVS4</accession>
<evidence type="ECO:0000256" key="3">
    <source>
        <dbReference type="ARBA" id="ARBA00022782"/>
    </source>
</evidence>
<dbReference type="AlphaFoldDB" id="A0AAN9IVS4"/>
<comment type="caution">
    <text evidence="8">The sequence shown here is derived from an EMBL/GenBank/DDBJ whole genome shotgun (WGS) entry which is preliminary data.</text>
</comment>
<comment type="similarity">
    <text evidence="1 5">Belongs to the Frigida family.</text>
</comment>
<dbReference type="Proteomes" id="UP001372338">
    <property type="component" value="Unassembled WGS sequence"/>
</dbReference>
<evidence type="ECO:0000256" key="5">
    <source>
        <dbReference type="RuleBase" id="RU364012"/>
    </source>
</evidence>
<keyword evidence="3 5" id="KW-0221">Differentiation</keyword>
<evidence type="ECO:0000313" key="8">
    <source>
        <dbReference type="EMBL" id="KAK7287273.1"/>
    </source>
</evidence>
<evidence type="ECO:0000256" key="6">
    <source>
        <dbReference type="SAM" id="Coils"/>
    </source>
</evidence>
<evidence type="ECO:0000256" key="4">
    <source>
        <dbReference type="ARBA" id="ARBA00023089"/>
    </source>
</evidence>
<keyword evidence="2 5" id="KW-0217">Developmental protein</keyword>
<proteinExistence type="inferred from homology"/>
<dbReference type="PANTHER" id="PTHR31791">
    <property type="entry name" value="FRIGIDA-LIKE PROTEIN 3-RELATED"/>
    <property type="match status" value="1"/>
</dbReference>
<dbReference type="Pfam" id="PF07899">
    <property type="entry name" value="Frigida"/>
    <property type="match status" value="1"/>
</dbReference>
<evidence type="ECO:0000256" key="7">
    <source>
        <dbReference type="SAM" id="MobiDB-lite"/>
    </source>
</evidence>
<evidence type="ECO:0000256" key="2">
    <source>
        <dbReference type="ARBA" id="ARBA00022473"/>
    </source>
</evidence>
<protein>
    <recommendedName>
        <fullName evidence="5">FRIGIDA-like protein</fullName>
    </recommendedName>
</protein>
<dbReference type="InterPro" id="IPR012474">
    <property type="entry name" value="Frigida"/>
</dbReference>
<keyword evidence="9" id="KW-1185">Reference proteome</keyword>
<evidence type="ECO:0000256" key="1">
    <source>
        <dbReference type="ARBA" id="ARBA00008956"/>
    </source>
</evidence>
<gene>
    <name evidence="8" type="ORF">RIF29_00473</name>
</gene>
<feature type="compositionally biased region" description="Basic and acidic residues" evidence="7">
    <location>
        <begin position="461"/>
        <end position="472"/>
    </location>
</feature>
<dbReference type="PANTHER" id="PTHR31791:SF4">
    <property type="entry name" value="FRIGIDA-LIKE PROTEIN 3"/>
    <property type="match status" value="1"/>
</dbReference>
<keyword evidence="6" id="KW-0175">Coiled coil</keyword>